<dbReference type="PRINTS" id="PR00719">
    <property type="entry name" value="LMWPTPASE"/>
</dbReference>
<dbReference type="EC" id="3.1.3.48" evidence="2"/>
<sequence>MQNSIASVLFVCMGNICRSPSAEAVFRQRAEHAGLALDIDSAGTIAYHQGEAPDPRSVAAGELRGYDFSGMRARQVTDEDFSRFDLILAADRQNLKDLKSRCPAQHQAKLRLILSFGKTSTQEVPDPYYGGKSGFETVLDLLEQSSDGLIEAIRSGKL</sequence>
<dbReference type="SUPFAM" id="SSF52788">
    <property type="entry name" value="Phosphotyrosine protein phosphatases I"/>
    <property type="match status" value="1"/>
</dbReference>
<dbReference type="Pfam" id="PF01451">
    <property type="entry name" value="LMWPc"/>
    <property type="match status" value="1"/>
</dbReference>
<protein>
    <recommendedName>
        <fullName evidence="2">protein-tyrosine-phosphatase</fullName>
        <ecNumber evidence="2">3.1.3.48</ecNumber>
    </recommendedName>
</protein>
<dbReference type="Gene3D" id="3.40.50.2300">
    <property type="match status" value="1"/>
</dbReference>
<keyword evidence="8" id="KW-1185">Reference proteome</keyword>
<dbReference type="AlphaFoldDB" id="A0AAJ1F093"/>
<dbReference type="InterPro" id="IPR023485">
    <property type="entry name" value="Ptyr_pPase"/>
</dbReference>
<feature type="active site" description="Proton donor" evidence="5">
    <location>
        <position position="126"/>
    </location>
</feature>
<dbReference type="InterPro" id="IPR036196">
    <property type="entry name" value="Ptyr_pPase_sf"/>
</dbReference>
<evidence type="ECO:0000256" key="4">
    <source>
        <dbReference type="ARBA" id="ARBA00022912"/>
    </source>
</evidence>
<comment type="similarity">
    <text evidence="1">Belongs to the low molecular weight phosphotyrosine protein phosphatase family.</text>
</comment>
<dbReference type="GO" id="GO:0004725">
    <property type="term" value="F:protein tyrosine phosphatase activity"/>
    <property type="evidence" value="ECO:0007669"/>
    <property type="project" value="UniProtKB-EC"/>
</dbReference>
<reference evidence="7 8" key="1">
    <citation type="submission" date="2022-02" db="EMBL/GenBank/DDBJ databases">
        <title>The genome sequence of Shewanella sp. 3B26.</title>
        <authorList>
            <person name="Du J."/>
        </authorList>
    </citation>
    <scope>NUCLEOTIDE SEQUENCE [LARGE SCALE GENOMIC DNA]</scope>
    <source>
        <strain evidence="7 8">3B26</strain>
    </source>
</reference>
<feature type="domain" description="Phosphotyrosine protein phosphatase I" evidence="6">
    <location>
        <begin position="6"/>
        <end position="152"/>
    </location>
</feature>
<dbReference type="RefSeq" id="WP_240590564.1">
    <property type="nucleotide sequence ID" value="NZ_JAKUDL010000002.1"/>
</dbReference>
<dbReference type="SMART" id="SM00226">
    <property type="entry name" value="LMWPc"/>
    <property type="match status" value="1"/>
</dbReference>
<evidence type="ECO:0000313" key="8">
    <source>
        <dbReference type="Proteomes" id="UP001297581"/>
    </source>
</evidence>
<feature type="active site" description="Nucleophile" evidence="5">
    <location>
        <position position="12"/>
    </location>
</feature>
<dbReference type="PANTHER" id="PTHR11717">
    <property type="entry name" value="LOW MOLECULAR WEIGHT PROTEIN TYROSINE PHOSPHATASE"/>
    <property type="match status" value="1"/>
</dbReference>
<proteinExistence type="inferred from homology"/>
<evidence type="ECO:0000256" key="3">
    <source>
        <dbReference type="ARBA" id="ARBA00022801"/>
    </source>
</evidence>
<evidence type="ECO:0000256" key="1">
    <source>
        <dbReference type="ARBA" id="ARBA00011063"/>
    </source>
</evidence>
<dbReference type="InterPro" id="IPR017867">
    <property type="entry name" value="Tyr_phospatase_low_mol_wt"/>
</dbReference>
<name>A0AAJ1F093_9GAMM</name>
<dbReference type="PANTHER" id="PTHR11717:SF7">
    <property type="entry name" value="LOW MOLECULAR WEIGHT PHOSPHOTYROSINE PROTEIN PHOSPHATASE"/>
    <property type="match status" value="1"/>
</dbReference>
<gene>
    <name evidence="7" type="ORF">MJ923_07605</name>
</gene>
<comment type="caution">
    <text evidence="7">The sequence shown here is derived from an EMBL/GenBank/DDBJ whole genome shotgun (WGS) entry which is preliminary data.</text>
</comment>
<dbReference type="FunFam" id="3.40.50.2300:FF:000113">
    <property type="entry name" value="Low molecular weight protein-tyrosine-phosphatase"/>
    <property type="match status" value="1"/>
</dbReference>
<dbReference type="EMBL" id="JAKUDL010000002">
    <property type="protein sequence ID" value="MCH4294168.1"/>
    <property type="molecule type" value="Genomic_DNA"/>
</dbReference>
<dbReference type="CDD" id="cd16343">
    <property type="entry name" value="LMWPTP"/>
    <property type="match status" value="1"/>
</dbReference>
<keyword evidence="3" id="KW-0378">Hydrolase</keyword>
<keyword evidence="4" id="KW-0904">Protein phosphatase</keyword>
<evidence type="ECO:0000256" key="2">
    <source>
        <dbReference type="ARBA" id="ARBA00013064"/>
    </source>
</evidence>
<feature type="active site" evidence="5">
    <location>
        <position position="18"/>
    </location>
</feature>
<organism evidence="7 8">
    <name type="scientific">Shewanella zhuhaiensis</name>
    <dbReference type="NCBI Taxonomy" id="2919576"/>
    <lineage>
        <taxon>Bacteria</taxon>
        <taxon>Pseudomonadati</taxon>
        <taxon>Pseudomonadota</taxon>
        <taxon>Gammaproteobacteria</taxon>
        <taxon>Alteromonadales</taxon>
        <taxon>Shewanellaceae</taxon>
        <taxon>Shewanella</taxon>
    </lineage>
</organism>
<evidence type="ECO:0000259" key="6">
    <source>
        <dbReference type="SMART" id="SM00226"/>
    </source>
</evidence>
<evidence type="ECO:0000256" key="5">
    <source>
        <dbReference type="PIRSR" id="PIRSR617867-1"/>
    </source>
</evidence>
<dbReference type="Proteomes" id="UP001297581">
    <property type="component" value="Unassembled WGS sequence"/>
</dbReference>
<accession>A0AAJ1F093</accession>
<evidence type="ECO:0000313" key="7">
    <source>
        <dbReference type="EMBL" id="MCH4294168.1"/>
    </source>
</evidence>
<dbReference type="InterPro" id="IPR050438">
    <property type="entry name" value="LMW_PTPase"/>
</dbReference>